<dbReference type="PANTHER" id="PTHR12126">
    <property type="entry name" value="NADH-UBIQUINONE OXIDOREDUCTASE 39 KDA SUBUNIT-RELATED"/>
    <property type="match status" value="1"/>
</dbReference>
<dbReference type="Proteomes" id="UP000187209">
    <property type="component" value="Unassembled WGS sequence"/>
</dbReference>
<organism evidence="2 3">
    <name type="scientific">Stentor coeruleus</name>
    <dbReference type="NCBI Taxonomy" id="5963"/>
    <lineage>
        <taxon>Eukaryota</taxon>
        <taxon>Sar</taxon>
        <taxon>Alveolata</taxon>
        <taxon>Ciliophora</taxon>
        <taxon>Postciliodesmatophora</taxon>
        <taxon>Heterotrichea</taxon>
        <taxon>Heterotrichida</taxon>
        <taxon>Stentoridae</taxon>
        <taxon>Stentor</taxon>
    </lineage>
</organism>
<dbReference type="InterPro" id="IPR051207">
    <property type="entry name" value="ComplexI_NDUFA9_subunit"/>
</dbReference>
<keyword evidence="3" id="KW-1185">Reference proteome</keyword>
<dbReference type="Pfam" id="PF01370">
    <property type="entry name" value="Epimerase"/>
    <property type="match status" value="1"/>
</dbReference>
<evidence type="ECO:0000313" key="3">
    <source>
        <dbReference type="Proteomes" id="UP000187209"/>
    </source>
</evidence>
<dbReference type="SUPFAM" id="SSF51735">
    <property type="entry name" value="NAD(P)-binding Rossmann-fold domains"/>
    <property type="match status" value="1"/>
</dbReference>
<name>A0A1R2C8U6_9CILI</name>
<dbReference type="InterPro" id="IPR001509">
    <property type="entry name" value="Epimerase_deHydtase"/>
</dbReference>
<evidence type="ECO:0000313" key="2">
    <source>
        <dbReference type="EMBL" id="OMJ85437.1"/>
    </source>
</evidence>
<protein>
    <recommendedName>
        <fullName evidence="1">NAD-dependent epimerase/dehydratase domain-containing protein</fullName>
    </recommendedName>
</protein>
<dbReference type="InterPro" id="IPR036291">
    <property type="entry name" value="NAD(P)-bd_dom_sf"/>
</dbReference>
<accession>A0A1R2C8U6</accession>
<reference evidence="2 3" key="1">
    <citation type="submission" date="2016-11" db="EMBL/GenBank/DDBJ databases">
        <title>The macronuclear genome of Stentor coeruleus: a giant cell with tiny introns.</title>
        <authorList>
            <person name="Slabodnick M."/>
            <person name="Ruby J.G."/>
            <person name="Reiff S.B."/>
            <person name="Swart E.C."/>
            <person name="Gosai S."/>
            <person name="Prabakaran S."/>
            <person name="Witkowska E."/>
            <person name="Larue G.E."/>
            <person name="Fisher S."/>
            <person name="Freeman R.M."/>
            <person name="Gunawardena J."/>
            <person name="Chu W."/>
            <person name="Stover N.A."/>
            <person name="Gregory B.D."/>
            <person name="Nowacki M."/>
            <person name="Derisi J."/>
            <person name="Roy S.W."/>
            <person name="Marshall W.F."/>
            <person name="Sood P."/>
        </authorList>
    </citation>
    <scope>NUCLEOTIDE SEQUENCE [LARGE SCALE GENOMIC DNA]</scope>
    <source>
        <strain evidence="2">WM001</strain>
    </source>
</reference>
<dbReference type="PANTHER" id="PTHR12126:SF15">
    <property type="entry name" value="NAD(P)-BINDING DOMAIN-CONTAINING PROTEIN"/>
    <property type="match status" value="1"/>
</dbReference>
<dbReference type="GO" id="GO:0044877">
    <property type="term" value="F:protein-containing complex binding"/>
    <property type="evidence" value="ECO:0007669"/>
    <property type="project" value="TreeGrafter"/>
</dbReference>
<comment type="caution">
    <text evidence="2">The sequence shown here is derived from an EMBL/GenBank/DDBJ whole genome shotgun (WGS) entry which is preliminary data.</text>
</comment>
<dbReference type="OrthoDB" id="276721at2759"/>
<feature type="domain" description="NAD-dependent epimerase/dehydratase" evidence="1">
    <location>
        <begin position="5"/>
        <end position="121"/>
    </location>
</feature>
<proteinExistence type="predicted"/>
<dbReference type="EMBL" id="MPUH01000237">
    <property type="protein sequence ID" value="OMJ85437.1"/>
    <property type="molecule type" value="Genomic_DNA"/>
</dbReference>
<dbReference type="AlphaFoldDB" id="A0A1R2C8U6"/>
<sequence>MDKSILVFGGSGFVGSAICKYALSKGIKVLAVSRSGKPKRPEPWQNSVEYIKGDAMDQSTYSSLIPSVSAVVHSIGVLLDSKGPFNLKNIYEGSYEHMNRDTALRILEILENKNKPFVYISAERGMFFSPGYLNTKREVETFLHLKQDCISSTIIRPGFMYSKNNNMLKTISCGINLLNSPDKFISSFGAKYFSQTFIPARSLDVDVVAKVAVLGCFEKEIVGKTLDVDDIDRVAKEFKD</sequence>
<gene>
    <name evidence="2" type="ORF">SteCoe_13280</name>
</gene>
<dbReference type="Gene3D" id="3.40.50.720">
    <property type="entry name" value="NAD(P)-binding Rossmann-like Domain"/>
    <property type="match status" value="1"/>
</dbReference>
<evidence type="ECO:0000259" key="1">
    <source>
        <dbReference type="Pfam" id="PF01370"/>
    </source>
</evidence>
<dbReference type="GO" id="GO:0005739">
    <property type="term" value="C:mitochondrion"/>
    <property type="evidence" value="ECO:0007669"/>
    <property type="project" value="TreeGrafter"/>
</dbReference>